<accession>A0A0G1U2I7</accession>
<dbReference type="Pfam" id="PF21981">
    <property type="entry name" value="RecX_HTH3"/>
    <property type="match status" value="1"/>
</dbReference>
<keyword evidence="4" id="KW-0963">Cytoplasm</keyword>
<evidence type="ECO:0000256" key="2">
    <source>
        <dbReference type="ARBA" id="ARBA00009695"/>
    </source>
</evidence>
<dbReference type="AlphaFoldDB" id="A0A0G1U2I7"/>
<name>A0A0G1U2I7_9BACT</name>
<sequence>MRLITQELKAKGVDLRQFSSDRGKIDMIDEIEAAKRAVQKKLTLWEKLPTLDRKKKLSDFLSRRGFTYDTVERVIDSVAKKE</sequence>
<comment type="similarity">
    <text evidence="2">Belongs to the RecX family.</text>
</comment>
<evidence type="ECO:0000259" key="5">
    <source>
        <dbReference type="Pfam" id="PF21981"/>
    </source>
</evidence>
<evidence type="ECO:0000256" key="4">
    <source>
        <dbReference type="ARBA" id="ARBA00022490"/>
    </source>
</evidence>
<feature type="domain" description="RecX third three-helical" evidence="5">
    <location>
        <begin position="29"/>
        <end position="75"/>
    </location>
</feature>
<dbReference type="InterPro" id="IPR053925">
    <property type="entry name" value="RecX_HTH_3rd"/>
</dbReference>
<evidence type="ECO:0000313" key="7">
    <source>
        <dbReference type="Proteomes" id="UP000034739"/>
    </source>
</evidence>
<reference evidence="6 7" key="1">
    <citation type="journal article" date="2015" name="Nature">
        <title>rRNA introns, odd ribosomes, and small enigmatic genomes across a large radiation of phyla.</title>
        <authorList>
            <person name="Brown C.T."/>
            <person name="Hug L.A."/>
            <person name="Thomas B.C."/>
            <person name="Sharon I."/>
            <person name="Castelle C.J."/>
            <person name="Singh A."/>
            <person name="Wilkins M.J."/>
            <person name="Williams K.H."/>
            <person name="Banfield J.F."/>
        </authorList>
    </citation>
    <scope>NUCLEOTIDE SEQUENCE [LARGE SCALE GENOMIC DNA]</scope>
</reference>
<evidence type="ECO:0000256" key="1">
    <source>
        <dbReference type="ARBA" id="ARBA00004496"/>
    </source>
</evidence>
<comment type="caution">
    <text evidence="6">The sequence shown here is derived from an EMBL/GenBank/DDBJ whole genome shotgun (WGS) entry which is preliminary data.</text>
</comment>
<protein>
    <recommendedName>
        <fullName evidence="3">Regulatory protein RecX</fullName>
    </recommendedName>
</protein>
<dbReference type="EMBL" id="LCOY01000009">
    <property type="protein sequence ID" value="KKU88307.1"/>
    <property type="molecule type" value="Genomic_DNA"/>
</dbReference>
<evidence type="ECO:0000313" key="6">
    <source>
        <dbReference type="EMBL" id="KKU88307.1"/>
    </source>
</evidence>
<comment type="subcellular location">
    <subcellularLocation>
        <location evidence="1">Cytoplasm</location>
    </subcellularLocation>
</comment>
<dbReference type="GO" id="GO:0005737">
    <property type="term" value="C:cytoplasm"/>
    <property type="evidence" value="ECO:0007669"/>
    <property type="project" value="UniProtKB-SubCell"/>
</dbReference>
<dbReference type="Gene3D" id="1.10.10.10">
    <property type="entry name" value="Winged helix-like DNA-binding domain superfamily/Winged helix DNA-binding domain"/>
    <property type="match status" value="1"/>
</dbReference>
<dbReference type="InterPro" id="IPR036388">
    <property type="entry name" value="WH-like_DNA-bd_sf"/>
</dbReference>
<proteinExistence type="inferred from homology"/>
<dbReference type="Proteomes" id="UP000034739">
    <property type="component" value="Unassembled WGS sequence"/>
</dbReference>
<gene>
    <name evidence="6" type="ORF">UY16_C0009G0028</name>
</gene>
<organism evidence="6 7">
    <name type="scientific">Candidatus Gottesmanbacteria bacterium GW2011_GWA2_47_9</name>
    <dbReference type="NCBI Taxonomy" id="1618445"/>
    <lineage>
        <taxon>Bacteria</taxon>
        <taxon>Candidatus Gottesmaniibacteriota</taxon>
    </lineage>
</organism>
<evidence type="ECO:0000256" key="3">
    <source>
        <dbReference type="ARBA" id="ARBA00018111"/>
    </source>
</evidence>